<comment type="caution">
    <text evidence="1">The sequence shown here is derived from an EMBL/GenBank/DDBJ whole genome shotgun (WGS) entry which is preliminary data.</text>
</comment>
<feature type="non-terminal residue" evidence="1">
    <location>
        <position position="224"/>
    </location>
</feature>
<protein>
    <submittedName>
        <fullName evidence="1">16066_t:CDS:1</fullName>
    </submittedName>
</protein>
<evidence type="ECO:0000313" key="1">
    <source>
        <dbReference type="EMBL" id="CAG8751056.1"/>
    </source>
</evidence>
<sequence>MYDYNYKQKDSVDNPKQESSFKYLKILENLELDNSIKPVNQNLIKRINQYSESTLNRYAKNIAIMIKDDFIQSSIFKHHNQKDFISLKSLEYTVNNQNYYLSFGAVDFTQKENKILNIIKIIDSNYISYDAYRGLAAIDYYLPREHIIAIEWNNLTQKITQDVSIKLVDMDIIDSLEIIEESNADNDNIDFNKVLNSIGTGGQFILSPFFNDLKDFKTNRLEVD</sequence>
<accession>A0ACA9QGL8</accession>
<evidence type="ECO:0000313" key="2">
    <source>
        <dbReference type="Proteomes" id="UP000789920"/>
    </source>
</evidence>
<keyword evidence="2" id="KW-1185">Reference proteome</keyword>
<proteinExistence type="predicted"/>
<dbReference type="Proteomes" id="UP000789920">
    <property type="component" value="Unassembled WGS sequence"/>
</dbReference>
<dbReference type="EMBL" id="CAJVQC010032415">
    <property type="protein sequence ID" value="CAG8751056.1"/>
    <property type="molecule type" value="Genomic_DNA"/>
</dbReference>
<reference evidence="1" key="1">
    <citation type="submission" date="2021-06" db="EMBL/GenBank/DDBJ databases">
        <authorList>
            <person name="Kallberg Y."/>
            <person name="Tangrot J."/>
            <person name="Rosling A."/>
        </authorList>
    </citation>
    <scope>NUCLEOTIDE SEQUENCE</scope>
    <source>
        <strain evidence="1">MA461A</strain>
    </source>
</reference>
<gene>
    <name evidence="1" type="ORF">RPERSI_LOCUS14189</name>
</gene>
<organism evidence="1 2">
    <name type="scientific">Racocetra persica</name>
    <dbReference type="NCBI Taxonomy" id="160502"/>
    <lineage>
        <taxon>Eukaryota</taxon>
        <taxon>Fungi</taxon>
        <taxon>Fungi incertae sedis</taxon>
        <taxon>Mucoromycota</taxon>
        <taxon>Glomeromycotina</taxon>
        <taxon>Glomeromycetes</taxon>
        <taxon>Diversisporales</taxon>
        <taxon>Gigasporaceae</taxon>
        <taxon>Racocetra</taxon>
    </lineage>
</organism>
<name>A0ACA9QGL8_9GLOM</name>